<protein>
    <recommendedName>
        <fullName evidence="4">Molybdopterin synthase catalytic subunit</fullName>
        <ecNumber evidence="3">2.8.1.12</ecNumber>
    </recommendedName>
    <alternativeName>
        <fullName evidence="10">MPT synthase subunit 2</fullName>
    </alternativeName>
    <alternativeName>
        <fullName evidence="8">Molybdenum cofactor biosynthesis protein E</fullName>
    </alternativeName>
    <alternativeName>
        <fullName evidence="9">Molybdopterin-converting factor large subunit</fullName>
    </alternativeName>
    <alternativeName>
        <fullName evidence="11">Molybdopterin-converting factor subunit 2</fullName>
    </alternativeName>
</protein>
<evidence type="ECO:0000256" key="3">
    <source>
        <dbReference type="ARBA" id="ARBA00011950"/>
    </source>
</evidence>
<evidence type="ECO:0000256" key="4">
    <source>
        <dbReference type="ARBA" id="ARBA00013858"/>
    </source>
</evidence>
<dbReference type="AlphaFoldDB" id="A0A6L8WCE9"/>
<dbReference type="EC" id="2.8.1.12" evidence="3"/>
<dbReference type="CDD" id="cd00756">
    <property type="entry name" value="MoaE"/>
    <property type="match status" value="1"/>
</dbReference>
<evidence type="ECO:0000256" key="7">
    <source>
        <dbReference type="ARBA" id="ARBA00026066"/>
    </source>
</evidence>
<comment type="similarity">
    <text evidence="2">Belongs to the MoaE family.</text>
</comment>
<evidence type="ECO:0000256" key="1">
    <source>
        <dbReference type="ARBA" id="ARBA00005046"/>
    </source>
</evidence>
<evidence type="ECO:0000313" key="14">
    <source>
        <dbReference type="Proteomes" id="UP000476030"/>
    </source>
</evidence>
<keyword evidence="14" id="KW-1185">Reference proteome</keyword>
<sequence length="152" mass="17297">MIRVQREKFDIGAEIEALTTGRTDIGAVVSFTGLVRDFNDGNKVTGLSLEHYPGMTERELAKIEDEARGRWDIQECLIIHRHGKMALGEPIVLVVTASPHRRDAFEAAHFLMDWLKTKAPFWKQEMNASGEVNWVNERESDLEAAKRWSSDT</sequence>
<dbReference type="InterPro" id="IPR036563">
    <property type="entry name" value="MoaE_sf"/>
</dbReference>
<dbReference type="InterPro" id="IPR003448">
    <property type="entry name" value="Mopterin_biosynth_MoaE"/>
</dbReference>
<evidence type="ECO:0000256" key="9">
    <source>
        <dbReference type="ARBA" id="ARBA00030407"/>
    </source>
</evidence>
<dbReference type="Gene3D" id="3.90.1170.40">
    <property type="entry name" value="Molybdopterin biosynthesis MoaE subunit"/>
    <property type="match status" value="1"/>
</dbReference>
<keyword evidence="5" id="KW-0501">Molybdenum cofactor biosynthesis</keyword>
<evidence type="ECO:0000256" key="12">
    <source>
        <dbReference type="ARBA" id="ARBA00049878"/>
    </source>
</evidence>
<evidence type="ECO:0000256" key="2">
    <source>
        <dbReference type="ARBA" id="ARBA00005426"/>
    </source>
</evidence>
<evidence type="ECO:0000256" key="10">
    <source>
        <dbReference type="ARBA" id="ARBA00030781"/>
    </source>
</evidence>
<organism evidence="13 14">
    <name type="scientific">Sneathiella litorea</name>
    <dbReference type="NCBI Taxonomy" id="2606216"/>
    <lineage>
        <taxon>Bacteria</taxon>
        <taxon>Pseudomonadati</taxon>
        <taxon>Pseudomonadota</taxon>
        <taxon>Alphaproteobacteria</taxon>
        <taxon>Sneathiellales</taxon>
        <taxon>Sneathiellaceae</taxon>
        <taxon>Sneathiella</taxon>
    </lineage>
</organism>
<name>A0A6L8WCE9_9PROT</name>
<comment type="pathway">
    <text evidence="1">Cofactor biosynthesis; molybdopterin biosynthesis.</text>
</comment>
<comment type="caution">
    <text evidence="13">The sequence shown here is derived from an EMBL/GenBank/DDBJ whole genome shotgun (WGS) entry which is preliminary data.</text>
</comment>
<proteinExistence type="inferred from homology"/>
<comment type="subunit">
    <text evidence="7">Heterotetramer of 2 MoaD subunits and 2 MoaE subunits. Also stable as homodimer. The enzyme changes between these two forms during catalysis.</text>
</comment>
<dbReference type="Proteomes" id="UP000476030">
    <property type="component" value="Unassembled WGS sequence"/>
</dbReference>
<evidence type="ECO:0000256" key="8">
    <source>
        <dbReference type="ARBA" id="ARBA00029745"/>
    </source>
</evidence>
<evidence type="ECO:0000313" key="13">
    <source>
        <dbReference type="EMBL" id="MZR32444.1"/>
    </source>
</evidence>
<dbReference type="EMBL" id="WTUW01000009">
    <property type="protein sequence ID" value="MZR32444.1"/>
    <property type="molecule type" value="Genomic_DNA"/>
</dbReference>
<evidence type="ECO:0000256" key="5">
    <source>
        <dbReference type="ARBA" id="ARBA00023150"/>
    </source>
</evidence>
<evidence type="ECO:0000256" key="6">
    <source>
        <dbReference type="ARBA" id="ARBA00025448"/>
    </source>
</evidence>
<dbReference type="GO" id="GO:0006777">
    <property type="term" value="P:Mo-molybdopterin cofactor biosynthetic process"/>
    <property type="evidence" value="ECO:0007669"/>
    <property type="project" value="UniProtKB-KW"/>
</dbReference>
<dbReference type="RefSeq" id="WP_161317175.1">
    <property type="nucleotide sequence ID" value="NZ_WTUW01000009.1"/>
</dbReference>
<comment type="catalytic activity">
    <reaction evidence="12">
        <text>2 [molybdopterin-synthase sulfur-carrier protein]-C-terminal-Gly-aminoethanethioate + cyclic pyranopterin phosphate + H2O = molybdopterin + 2 [molybdopterin-synthase sulfur-carrier protein]-C-terminal Gly-Gly + 2 H(+)</text>
        <dbReference type="Rhea" id="RHEA:26333"/>
        <dbReference type="Rhea" id="RHEA-COMP:12202"/>
        <dbReference type="Rhea" id="RHEA-COMP:19907"/>
        <dbReference type="ChEBI" id="CHEBI:15377"/>
        <dbReference type="ChEBI" id="CHEBI:15378"/>
        <dbReference type="ChEBI" id="CHEBI:58698"/>
        <dbReference type="ChEBI" id="CHEBI:59648"/>
        <dbReference type="ChEBI" id="CHEBI:90778"/>
        <dbReference type="ChEBI" id="CHEBI:232372"/>
        <dbReference type="EC" id="2.8.1.12"/>
    </reaction>
</comment>
<dbReference type="Pfam" id="PF02391">
    <property type="entry name" value="MoaE"/>
    <property type="match status" value="1"/>
</dbReference>
<gene>
    <name evidence="13" type="ORF">GQE98_17525</name>
</gene>
<comment type="function">
    <text evidence="6">Converts molybdopterin precursor Z into molybdopterin. This requires the incorporation of two sulfur atoms into precursor Z to generate a dithiolene group. The sulfur is provided by MoaD.</text>
</comment>
<dbReference type="SUPFAM" id="SSF54690">
    <property type="entry name" value="Molybdopterin synthase subunit MoaE"/>
    <property type="match status" value="1"/>
</dbReference>
<dbReference type="PANTHER" id="PTHR23404">
    <property type="entry name" value="MOLYBDOPTERIN SYNTHASE RELATED"/>
    <property type="match status" value="1"/>
</dbReference>
<reference evidence="13 14" key="1">
    <citation type="submission" date="2019-12" db="EMBL/GenBank/DDBJ databases">
        <title>Snethiella sp. nov. sp. isolated from sea sand.</title>
        <authorList>
            <person name="Kim J."/>
            <person name="Jeong S.E."/>
            <person name="Jung H.S."/>
            <person name="Jeon C.O."/>
        </authorList>
    </citation>
    <scope>NUCLEOTIDE SEQUENCE [LARGE SCALE GENOMIC DNA]</scope>
    <source>
        <strain evidence="13 14">DP05</strain>
    </source>
</reference>
<evidence type="ECO:0000256" key="11">
    <source>
        <dbReference type="ARBA" id="ARBA00032474"/>
    </source>
</evidence>
<accession>A0A6L8WCE9</accession>
<dbReference type="UniPathway" id="UPA00344"/>
<dbReference type="GO" id="GO:0030366">
    <property type="term" value="F:molybdopterin synthase activity"/>
    <property type="evidence" value="ECO:0007669"/>
    <property type="project" value="UniProtKB-EC"/>
</dbReference>